<dbReference type="PANTHER" id="PTHR42879">
    <property type="entry name" value="3-OXOACYL-(ACYL-CARRIER-PROTEIN) REDUCTASE"/>
    <property type="match status" value="1"/>
</dbReference>
<gene>
    <name evidence="2" type="ORF">COB20_06280</name>
</gene>
<dbReference type="InterPro" id="IPR036291">
    <property type="entry name" value="NAD(P)-bd_dom_sf"/>
</dbReference>
<proteinExistence type="inferred from homology"/>
<protein>
    <submittedName>
        <fullName evidence="2">Short-chain dehydrogenase</fullName>
    </submittedName>
</protein>
<comment type="similarity">
    <text evidence="1">Belongs to the short-chain dehydrogenases/reductases (SDR) family.</text>
</comment>
<sequence>MSTRTALVTCCDRYMGNAIKEKFEELDIDVIAGPAEMQSEQEVNELVANAGDIDILVANLAEPPMTGPVQNIDNENWNLLFDSLVHPLMYLVRAVTPQMLERKSGKIIAVTSAAPLRGIPNNAAYCAARDAQNGFIKAVGLELARSNIQVNAIAQNYINNNTYYPDDILDNEKFLEHIKRNVPTNRIGAASETAQLAAYLSREDCRHMVGQIIPLAGGWAT</sequence>
<organism evidence="2 3">
    <name type="scientific">SAR86 cluster bacterium</name>
    <dbReference type="NCBI Taxonomy" id="2030880"/>
    <lineage>
        <taxon>Bacteria</taxon>
        <taxon>Pseudomonadati</taxon>
        <taxon>Pseudomonadota</taxon>
        <taxon>Gammaproteobacteria</taxon>
        <taxon>SAR86 cluster</taxon>
    </lineage>
</organism>
<evidence type="ECO:0000256" key="1">
    <source>
        <dbReference type="ARBA" id="ARBA00006484"/>
    </source>
</evidence>
<dbReference type="InterPro" id="IPR002347">
    <property type="entry name" value="SDR_fam"/>
</dbReference>
<dbReference type="Pfam" id="PF13561">
    <property type="entry name" value="adh_short_C2"/>
    <property type="match status" value="1"/>
</dbReference>
<dbReference type="PRINTS" id="PR00081">
    <property type="entry name" value="GDHRDH"/>
</dbReference>
<name>A0A2A4X822_9GAMM</name>
<evidence type="ECO:0000313" key="2">
    <source>
        <dbReference type="EMBL" id="PCI78700.1"/>
    </source>
</evidence>
<dbReference type="SUPFAM" id="SSF51735">
    <property type="entry name" value="NAD(P)-binding Rossmann-fold domains"/>
    <property type="match status" value="1"/>
</dbReference>
<dbReference type="Gene3D" id="3.40.50.720">
    <property type="entry name" value="NAD(P)-binding Rossmann-like Domain"/>
    <property type="match status" value="1"/>
</dbReference>
<accession>A0A2A4X822</accession>
<comment type="caution">
    <text evidence="2">The sequence shown here is derived from an EMBL/GenBank/DDBJ whole genome shotgun (WGS) entry which is preliminary data.</text>
</comment>
<dbReference type="Proteomes" id="UP000218767">
    <property type="component" value="Unassembled WGS sequence"/>
</dbReference>
<dbReference type="InterPro" id="IPR050259">
    <property type="entry name" value="SDR"/>
</dbReference>
<evidence type="ECO:0000313" key="3">
    <source>
        <dbReference type="Proteomes" id="UP000218767"/>
    </source>
</evidence>
<dbReference type="EMBL" id="NVUL01000028">
    <property type="protein sequence ID" value="PCI78700.1"/>
    <property type="molecule type" value="Genomic_DNA"/>
</dbReference>
<reference evidence="3" key="1">
    <citation type="submission" date="2017-08" db="EMBL/GenBank/DDBJ databases">
        <title>A dynamic microbial community with high functional redundancy inhabits the cold, oxic subseafloor aquifer.</title>
        <authorList>
            <person name="Tully B.J."/>
            <person name="Wheat C.G."/>
            <person name="Glazer B.T."/>
            <person name="Huber J.A."/>
        </authorList>
    </citation>
    <scope>NUCLEOTIDE SEQUENCE [LARGE SCALE GENOMIC DNA]</scope>
</reference>
<dbReference type="AlphaFoldDB" id="A0A2A4X822"/>